<evidence type="ECO:0000313" key="3">
    <source>
        <dbReference type="EMBL" id="MVN91332.1"/>
    </source>
</evidence>
<dbReference type="PANTHER" id="PTHR13947:SF37">
    <property type="entry name" value="LD18367P"/>
    <property type="match status" value="1"/>
</dbReference>
<dbReference type="PROSITE" id="PS51186">
    <property type="entry name" value="GNAT"/>
    <property type="match status" value="1"/>
</dbReference>
<protein>
    <submittedName>
        <fullName evidence="3">GNAT family N-acetyltransferase</fullName>
    </submittedName>
</protein>
<dbReference type="InterPro" id="IPR016181">
    <property type="entry name" value="Acyl_CoA_acyltransferase"/>
</dbReference>
<proteinExistence type="predicted"/>
<organism evidence="3 4">
    <name type="scientific">Mucilaginibacter aquatilis</name>
    <dbReference type="NCBI Taxonomy" id="1517760"/>
    <lineage>
        <taxon>Bacteria</taxon>
        <taxon>Pseudomonadati</taxon>
        <taxon>Bacteroidota</taxon>
        <taxon>Sphingobacteriia</taxon>
        <taxon>Sphingobacteriales</taxon>
        <taxon>Sphingobacteriaceae</taxon>
        <taxon>Mucilaginibacter</taxon>
    </lineage>
</organism>
<evidence type="ECO:0000256" key="1">
    <source>
        <dbReference type="ARBA" id="ARBA00022679"/>
    </source>
</evidence>
<dbReference type="GO" id="GO:0008080">
    <property type="term" value="F:N-acetyltransferase activity"/>
    <property type="evidence" value="ECO:0007669"/>
    <property type="project" value="InterPro"/>
</dbReference>
<dbReference type="InterPro" id="IPR050769">
    <property type="entry name" value="NAT_camello-type"/>
</dbReference>
<comment type="caution">
    <text evidence="3">The sequence shown here is derived from an EMBL/GenBank/DDBJ whole genome shotgun (WGS) entry which is preliminary data.</text>
</comment>
<feature type="domain" description="N-acetyltransferase" evidence="2">
    <location>
        <begin position="3"/>
        <end position="151"/>
    </location>
</feature>
<reference evidence="3 4" key="1">
    <citation type="submission" date="2019-12" db="EMBL/GenBank/DDBJ databases">
        <title>Mucilaginibacter sp. HME9299 genome sequencing and assembly.</title>
        <authorList>
            <person name="Kang H."/>
            <person name="Kim H."/>
            <person name="Joh K."/>
        </authorList>
    </citation>
    <scope>NUCLEOTIDE SEQUENCE [LARGE SCALE GENOMIC DNA]</scope>
    <source>
        <strain evidence="3 4">HME9299</strain>
    </source>
</reference>
<dbReference type="AlphaFoldDB" id="A0A6I4I8E5"/>
<gene>
    <name evidence="3" type="ORF">GO816_09385</name>
</gene>
<dbReference type="Proteomes" id="UP000434850">
    <property type="component" value="Unassembled WGS sequence"/>
</dbReference>
<evidence type="ECO:0000259" key="2">
    <source>
        <dbReference type="PROSITE" id="PS51186"/>
    </source>
</evidence>
<dbReference type="CDD" id="cd04301">
    <property type="entry name" value="NAT_SF"/>
    <property type="match status" value="1"/>
</dbReference>
<sequence length="155" mass="17605">MQITLKRTNSGDKDFKVLVTQLDKDLRDRNGDVMDLYDEHNVIEEIETVVIGYLDSIPVACGCFKKYDANTAEVKRMYVAAQARGKGLSFEILTELEQWASALNYKYLILETGNKQIEAHGLYKKANYKQIPAYGVYRGLPDSVCFKKELKPSAL</sequence>
<keyword evidence="4" id="KW-1185">Reference proteome</keyword>
<dbReference type="OrthoDB" id="9803233at2"/>
<evidence type="ECO:0000313" key="4">
    <source>
        <dbReference type="Proteomes" id="UP000434850"/>
    </source>
</evidence>
<name>A0A6I4I8E5_9SPHI</name>
<keyword evidence="1 3" id="KW-0808">Transferase</keyword>
<dbReference type="SUPFAM" id="SSF55729">
    <property type="entry name" value="Acyl-CoA N-acyltransferases (Nat)"/>
    <property type="match status" value="1"/>
</dbReference>
<dbReference type="Gene3D" id="3.40.630.30">
    <property type="match status" value="1"/>
</dbReference>
<dbReference type="Pfam" id="PF00583">
    <property type="entry name" value="Acetyltransf_1"/>
    <property type="match status" value="1"/>
</dbReference>
<dbReference type="InterPro" id="IPR000182">
    <property type="entry name" value="GNAT_dom"/>
</dbReference>
<dbReference type="RefSeq" id="WP_157541548.1">
    <property type="nucleotide sequence ID" value="NZ_WQLA01000003.1"/>
</dbReference>
<dbReference type="PANTHER" id="PTHR13947">
    <property type="entry name" value="GNAT FAMILY N-ACETYLTRANSFERASE"/>
    <property type="match status" value="1"/>
</dbReference>
<dbReference type="EMBL" id="WQLA01000003">
    <property type="protein sequence ID" value="MVN91332.1"/>
    <property type="molecule type" value="Genomic_DNA"/>
</dbReference>
<accession>A0A6I4I8E5</accession>